<name>A0A496PH85_9MICC</name>
<gene>
    <name evidence="1" type="ORF">DWQ67_10115</name>
</gene>
<dbReference type="InterPro" id="IPR001387">
    <property type="entry name" value="Cro/C1-type_HTH"/>
</dbReference>
<dbReference type="SUPFAM" id="SSF47413">
    <property type="entry name" value="lambda repressor-like DNA-binding domains"/>
    <property type="match status" value="1"/>
</dbReference>
<reference evidence="1 2" key="1">
    <citation type="submission" date="2018-07" db="EMBL/GenBank/DDBJ databases">
        <title>Arthrobacter sp. nov., isolated from raw cow's milk with high bacterial count.</title>
        <authorList>
            <person name="Hahne J."/>
            <person name="Isele D."/>
            <person name="Lipski A."/>
        </authorList>
    </citation>
    <scope>NUCLEOTIDE SEQUENCE [LARGE SCALE GENOMIC DNA]</scope>
    <source>
        <strain evidence="1 2">JZ R-183</strain>
    </source>
</reference>
<protein>
    <submittedName>
        <fullName evidence="1">XRE family transcriptional regulator</fullName>
    </submittedName>
</protein>
<sequence length="234" mass="25541">MDSTDLKTVREIVGKNLALLREERGLRQQDLSDDMGAFGFSWSRARVAEVETGKRPISFEALLAVAFALSDRGEVVGLADLFAGDGWAEISDSVRISQAGIRRAVDGGPVELDLRPELGRAIANQMRAMEPGLRTAIENLGLPSGTTSKEFKTAVRWGRSESARRIAKQLGITVQALHVVAHRLWARPLEDERDARVSEHDFADAGSMRAARGQATRRLTGEVREYLGEGGSDS</sequence>
<evidence type="ECO:0000313" key="2">
    <source>
        <dbReference type="Proteomes" id="UP000273119"/>
    </source>
</evidence>
<proteinExistence type="predicted"/>
<dbReference type="Gene3D" id="1.10.260.40">
    <property type="entry name" value="lambda repressor-like DNA-binding domains"/>
    <property type="match status" value="1"/>
</dbReference>
<dbReference type="GO" id="GO:0003677">
    <property type="term" value="F:DNA binding"/>
    <property type="evidence" value="ECO:0007669"/>
    <property type="project" value="InterPro"/>
</dbReference>
<dbReference type="CDD" id="cd00093">
    <property type="entry name" value="HTH_XRE"/>
    <property type="match status" value="1"/>
</dbReference>
<dbReference type="EMBL" id="QQXL01000006">
    <property type="protein sequence ID" value="RKW69829.1"/>
    <property type="molecule type" value="Genomic_DNA"/>
</dbReference>
<accession>A0A496PH85</accession>
<comment type="caution">
    <text evidence="1">The sequence shown here is derived from an EMBL/GenBank/DDBJ whole genome shotgun (WGS) entry which is preliminary data.</text>
</comment>
<dbReference type="InterPro" id="IPR010982">
    <property type="entry name" value="Lambda_DNA-bd_dom_sf"/>
</dbReference>
<dbReference type="Proteomes" id="UP000273119">
    <property type="component" value="Unassembled WGS sequence"/>
</dbReference>
<keyword evidence="2" id="KW-1185">Reference proteome</keyword>
<evidence type="ECO:0000313" key="1">
    <source>
        <dbReference type="EMBL" id="RKW69829.1"/>
    </source>
</evidence>
<dbReference type="Pfam" id="PF13560">
    <property type="entry name" value="HTH_31"/>
    <property type="match status" value="1"/>
</dbReference>
<dbReference type="RefSeq" id="WP_121485500.1">
    <property type="nucleotide sequence ID" value="NZ_QQXL01000006.1"/>
</dbReference>
<dbReference type="AlphaFoldDB" id="A0A496PH85"/>
<organism evidence="1 2">
    <name type="scientific">Galactobacter caseinivorans</name>
    <dbReference type="NCBI Taxonomy" id="2676123"/>
    <lineage>
        <taxon>Bacteria</taxon>
        <taxon>Bacillati</taxon>
        <taxon>Actinomycetota</taxon>
        <taxon>Actinomycetes</taxon>
        <taxon>Micrococcales</taxon>
        <taxon>Micrococcaceae</taxon>
        <taxon>Galactobacter</taxon>
    </lineage>
</organism>